<protein>
    <submittedName>
        <fullName evidence="1">Uncharacterized protein</fullName>
    </submittedName>
</protein>
<evidence type="ECO:0000313" key="1">
    <source>
        <dbReference type="EMBL" id="KAJ7543565.1"/>
    </source>
</evidence>
<proteinExistence type="predicted"/>
<gene>
    <name evidence="1" type="ORF">O6H91_09G043400</name>
</gene>
<accession>A0ACC2CNP6</accession>
<comment type="caution">
    <text evidence="1">The sequence shown here is derived from an EMBL/GenBank/DDBJ whole genome shotgun (WGS) entry which is preliminary data.</text>
</comment>
<evidence type="ECO:0000313" key="2">
    <source>
        <dbReference type="Proteomes" id="UP001162992"/>
    </source>
</evidence>
<keyword evidence="2" id="KW-1185">Reference proteome</keyword>
<reference evidence="2" key="1">
    <citation type="journal article" date="2024" name="Proc. Natl. Acad. Sci. U.S.A.">
        <title>Extraordinary preservation of gene collinearity over three hundred million years revealed in homosporous lycophytes.</title>
        <authorList>
            <person name="Li C."/>
            <person name="Wickell D."/>
            <person name="Kuo L.Y."/>
            <person name="Chen X."/>
            <person name="Nie B."/>
            <person name="Liao X."/>
            <person name="Peng D."/>
            <person name="Ji J."/>
            <person name="Jenkins J."/>
            <person name="Williams M."/>
            <person name="Shu S."/>
            <person name="Plott C."/>
            <person name="Barry K."/>
            <person name="Rajasekar S."/>
            <person name="Grimwood J."/>
            <person name="Han X."/>
            <person name="Sun S."/>
            <person name="Hou Z."/>
            <person name="He W."/>
            <person name="Dai G."/>
            <person name="Sun C."/>
            <person name="Schmutz J."/>
            <person name="Leebens-Mack J.H."/>
            <person name="Li F.W."/>
            <person name="Wang L."/>
        </authorList>
    </citation>
    <scope>NUCLEOTIDE SEQUENCE [LARGE SCALE GENOMIC DNA]</scope>
    <source>
        <strain evidence="2">cv. PW_Plant_1</strain>
    </source>
</reference>
<sequence length="741" mass="78587">MPLSNATSKSAEASVSSENRDDGGSIQQQQQKQQSSISSGPSAAGAIAGKPPPAKKKRNLPGMPDPEAEVVALSPKTLMATNRFVCEICGKGFQRDQNLQLHRRGHNLPWKLRQRTSKEPRKRVFICPELSCVHHDPSRALGDLTGIKKHFCRKHGEKKWKCNKCNKRYAVQSDWKAHSKTCGTREYRCDCGTLFSRRDSFITHRAFCDALAEESARFSASKDGAAQQLPCGSHKGTVASTGAQLPAIGVLSQSHGTFSMRMPAGTGEILGVGLKDDHEVLPWLAPIWAQGNAGGGLGMPPAAPKHSVLLGPGGPGPGPPVGRHNMVGRSQLQAADAMQLNEPGSSYLMHPTKAFNSGPGMPTNHYGPFDTDINAVHLPLSQNAGNLPSNPFARGFRIPGLPGSSLRQGVASGDLHVAGISNILASQNRTNRRSNTGPHFYSASASFPAGSCNGSGSFASASSTLNQQSHAPISQMSATALLQKAAQMGATASDTSLLRGFGMTGLESGSVGCSAFWQGSRQDQARGTDILSSESGHQQVMMRPGEADFPGDTNPTISPKFEVSSRLSGNDTLNSMPGLFGGSFPSIDSTSQFDGESDNIWPMLVSRSTTYIPKKTSAEDDGATHTNNTFYGKDSHSIAAMVPNLGLFPKFEEGDDKQTRDFLGVSVASSISGPFTRIENSLAHCELGGCTTSIGATEKVSPFSIPRSETMMGKATELISCFSTKSLSLSVTYPGASRNYS</sequence>
<dbReference type="EMBL" id="CM055100">
    <property type="protein sequence ID" value="KAJ7543565.1"/>
    <property type="molecule type" value="Genomic_DNA"/>
</dbReference>
<dbReference type="Proteomes" id="UP001162992">
    <property type="component" value="Chromosome 9"/>
</dbReference>
<organism evidence="1 2">
    <name type="scientific">Diphasiastrum complanatum</name>
    <name type="common">Issler's clubmoss</name>
    <name type="synonym">Lycopodium complanatum</name>
    <dbReference type="NCBI Taxonomy" id="34168"/>
    <lineage>
        <taxon>Eukaryota</taxon>
        <taxon>Viridiplantae</taxon>
        <taxon>Streptophyta</taxon>
        <taxon>Embryophyta</taxon>
        <taxon>Tracheophyta</taxon>
        <taxon>Lycopodiopsida</taxon>
        <taxon>Lycopodiales</taxon>
        <taxon>Lycopodiaceae</taxon>
        <taxon>Lycopodioideae</taxon>
        <taxon>Diphasiastrum</taxon>
    </lineage>
</organism>
<name>A0ACC2CNP6_DIPCM</name>